<dbReference type="PANTHER" id="PTHR36839:SF1">
    <property type="entry name" value="METALLO-BETA-LACTAMASE FAMILY PROTEIN (AFU_ORTHOLOGUE AFUA_5G12770)"/>
    <property type="match status" value="1"/>
</dbReference>
<keyword evidence="2" id="KW-0378">Hydrolase</keyword>
<evidence type="ECO:0000259" key="1">
    <source>
        <dbReference type="SMART" id="SM00849"/>
    </source>
</evidence>
<dbReference type="EMBL" id="SIUB01000003">
    <property type="protein sequence ID" value="TBN53600.1"/>
    <property type="molecule type" value="Genomic_DNA"/>
</dbReference>
<dbReference type="PANTHER" id="PTHR36839">
    <property type="entry name" value="METALLO-BETA-LACTAMASE FAMILY PROTEIN (AFU_ORTHOLOGUE AFUA_5G12770)"/>
    <property type="match status" value="1"/>
</dbReference>
<dbReference type="GO" id="GO:0016787">
    <property type="term" value="F:hydrolase activity"/>
    <property type="evidence" value="ECO:0007669"/>
    <property type="project" value="UniProtKB-KW"/>
</dbReference>
<evidence type="ECO:0000313" key="3">
    <source>
        <dbReference type="Proteomes" id="UP000291613"/>
    </source>
</evidence>
<evidence type="ECO:0000313" key="2">
    <source>
        <dbReference type="EMBL" id="TBN53600.1"/>
    </source>
</evidence>
<dbReference type="InterPro" id="IPR001279">
    <property type="entry name" value="Metallo-B-lactamas"/>
</dbReference>
<feature type="domain" description="Metallo-beta-lactamase" evidence="1">
    <location>
        <begin position="72"/>
        <end position="242"/>
    </location>
</feature>
<dbReference type="AlphaFoldDB" id="A0A4Q9GP15"/>
<comment type="caution">
    <text evidence="2">The sequence shown here is derived from an EMBL/GenBank/DDBJ whole genome shotgun (WGS) entry which is preliminary data.</text>
</comment>
<dbReference type="InterPro" id="IPR036866">
    <property type="entry name" value="RibonucZ/Hydroxyglut_hydro"/>
</dbReference>
<proteinExistence type="predicted"/>
<dbReference type="Gene3D" id="3.60.15.10">
    <property type="entry name" value="Ribonuclease Z/Hydroxyacylglutathione hydrolase-like"/>
    <property type="match status" value="1"/>
</dbReference>
<keyword evidence="3" id="KW-1185">Reference proteome</keyword>
<dbReference type="SUPFAM" id="SSF56281">
    <property type="entry name" value="Metallo-hydrolase/oxidoreductase"/>
    <property type="match status" value="1"/>
</dbReference>
<sequence>MEAFICTTCGTQFSPTETAPESCPICEEERQFVPASGQNWTTLKKLRRSHMTVYRYDGEILGVGSAPQFGIGQRALIIRTPAGNVLWDCVSLLDASTIELIKGIGGLAAIAISHPHYYTTMVEWSRAFGDIPVHLHDGDRQWVMREDPCLSFWSGDSKEILPGLTLIRTGGHFEGGAILHWAEGCGGKGALFTGDLLQVVADGKHLAFMRSYPNFIPLGATSVRRIAERVETWSYDAIYGAWWDKVIATGAKQAMATSVARHLHWLDHDADD</sequence>
<accession>A0A4Q9GP15</accession>
<dbReference type="SMART" id="SM00849">
    <property type="entry name" value="Lactamase_B"/>
    <property type="match status" value="1"/>
</dbReference>
<dbReference type="OrthoDB" id="2373347at2"/>
<gene>
    <name evidence="2" type="ORF">EYR15_07260</name>
</gene>
<organism evidence="2 3">
    <name type="scientific">Hansschlegelia quercus</name>
    <dbReference type="NCBI Taxonomy" id="2528245"/>
    <lineage>
        <taxon>Bacteria</taxon>
        <taxon>Pseudomonadati</taxon>
        <taxon>Pseudomonadota</taxon>
        <taxon>Alphaproteobacteria</taxon>
        <taxon>Hyphomicrobiales</taxon>
        <taxon>Methylopilaceae</taxon>
        <taxon>Hansschlegelia</taxon>
    </lineage>
</organism>
<protein>
    <submittedName>
        <fullName evidence="2">MBL fold metallo-hydrolase</fullName>
    </submittedName>
</protein>
<dbReference type="RefSeq" id="WP_131002566.1">
    <property type="nucleotide sequence ID" value="NZ_JBHSZR010000003.1"/>
</dbReference>
<name>A0A4Q9GP15_9HYPH</name>
<reference evidence="2 3" key="1">
    <citation type="submission" date="2019-02" db="EMBL/GenBank/DDBJ databases">
        <title>Hansschlegelia quercus sp. nov., a novel methylotrophic bacterium from buds of oak (Quercus robur L.).</title>
        <authorList>
            <person name="Agafonova N.V."/>
            <person name="Kaparullina E.N."/>
            <person name="Grouzdev D.S."/>
            <person name="Doronina N.V."/>
        </authorList>
    </citation>
    <scope>NUCLEOTIDE SEQUENCE [LARGE SCALE GENOMIC DNA]</scope>
    <source>
        <strain evidence="2 3">Dub</strain>
    </source>
</reference>
<dbReference type="Proteomes" id="UP000291613">
    <property type="component" value="Unassembled WGS sequence"/>
</dbReference>